<sequence length="84" mass="9606">MQYFFSCRRQMPDSDLRAVVVADGPKLSRWRSAVLFRLLSSIGITLSCDQQPNCIRPNKKNQQNGVRCTNLCLMSNDDPKFNPN</sequence>
<keyword evidence="1" id="KW-1185">Reference proteome</keyword>
<accession>A0A1I7WJA5</accession>
<reference evidence="2" key="1">
    <citation type="submission" date="2016-11" db="UniProtKB">
        <authorList>
            <consortium name="WormBaseParasite"/>
        </authorList>
    </citation>
    <scope>IDENTIFICATION</scope>
</reference>
<evidence type="ECO:0000313" key="2">
    <source>
        <dbReference type="WBParaSite" id="Hba_05044"/>
    </source>
</evidence>
<dbReference type="WBParaSite" id="Hba_05044">
    <property type="protein sequence ID" value="Hba_05044"/>
    <property type="gene ID" value="Hba_05044"/>
</dbReference>
<dbReference type="Proteomes" id="UP000095283">
    <property type="component" value="Unplaced"/>
</dbReference>
<evidence type="ECO:0000313" key="1">
    <source>
        <dbReference type="Proteomes" id="UP000095283"/>
    </source>
</evidence>
<protein>
    <submittedName>
        <fullName evidence="2">Uncharacterized protein</fullName>
    </submittedName>
</protein>
<organism evidence="1 2">
    <name type="scientific">Heterorhabditis bacteriophora</name>
    <name type="common">Entomopathogenic nematode worm</name>
    <dbReference type="NCBI Taxonomy" id="37862"/>
    <lineage>
        <taxon>Eukaryota</taxon>
        <taxon>Metazoa</taxon>
        <taxon>Ecdysozoa</taxon>
        <taxon>Nematoda</taxon>
        <taxon>Chromadorea</taxon>
        <taxon>Rhabditida</taxon>
        <taxon>Rhabditina</taxon>
        <taxon>Rhabditomorpha</taxon>
        <taxon>Strongyloidea</taxon>
        <taxon>Heterorhabditidae</taxon>
        <taxon>Heterorhabditis</taxon>
    </lineage>
</organism>
<dbReference type="AlphaFoldDB" id="A0A1I7WJA5"/>
<proteinExistence type="predicted"/>
<name>A0A1I7WJA5_HETBA</name>